<proteinExistence type="inferred from homology"/>
<comment type="similarity">
    <text evidence="12">Belongs to the G-protein coupled receptor 1 family.</text>
</comment>
<feature type="transmembrane region" description="Helical" evidence="13">
    <location>
        <begin position="240"/>
        <end position="263"/>
    </location>
</feature>
<evidence type="ECO:0000256" key="2">
    <source>
        <dbReference type="ARBA" id="ARBA00022475"/>
    </source>
</evidence>
<evidence type="ECO:0000256" key="3">
    <source>
        <dbReference type="ARBA" id="ARBA00022606"/>
    </source>
</evidence>
<keyword evidence="8 13" id="KW-0472">Membrane</keyword>
<evidence type="ECO:0000256" key="6">
    <source>
        <dbReference type="ARBA" id="ARBA00022989"/>
    </source>
</evidence>
<evidence type="ECO:0000256" key="9">
    <source>
        <dbReference type="ARBA" id="ARBA00023170"/>
    </source>
</evidence>
<dbReference type="AlphaFoldDB" id="A0A6P7WQJ6"/>
<evidence type="ECO:0000256" key="7">
    <source>
        <dbReference type="ARBA" id="ARBA00023040"/>
    </source>
</evidence>
<sequence>MDMQRGNQTQVTEFIILGFSDYPDLQMLLFMVFLCIYLVTLMGNLTILTLMCVDSRLHTPMYFFLSNLGILDVCLTSCTIPKMLSIFLMDNKRISFVGCMTQLYLLMSFTCVEFFLLTAMAFDRYVAICNPLRYSVLMNKRVCSLLCTSSWVFGFLDPLPQSLSISYSSFCGHNMIDHLFCDFQTMVQLSCSDNSSIKLLTNTLNFTLAMVCIVLILTSYSYIISSILKTQSVKGRYKVFSTCSSHLTVVSLYCGSAIFVYLTPISESAKSVHKLLDASYSTLIPMLNPIIYSLRNKDIKAALKKGMEGKLMV</sequence>
<evidence type="ECO:0000256" key="10">
    <source>
        <dbReference type="ARBA" id="ARBA00023180"/>
    </source>
</evidence>
<dbReference type="InterPro" id="IPR000725">
    <property type="entry name" value="Olfact_rcpt"/>
</dbReference>
<feature type="domain" description="G-protein coupled receptors family 1 profile" evidence="14">
    <location>
        <begin position="43"/>
        <end position="292"/>
    </location>
</feature>
<protein>
    <recommendedName>
        <fullName evidence="13">Olfactory receptor</fullName>
    </recommendedName>
</protein>
<keyword evidence="15" id="KW-1185">Reference proteome</keyword>
<keyword evidence="3 13" id="KW-0716">Sensory transduction</keyword>
<evidence type="ECO:0000313" key="16">
    <source>
        <dbReference type="RefSeq" id="XP_030042648.1"/>
    </source>
</evidence>
<dbReference type="FunFam" id="1.20.1070.10:FF:000010">
    <property type="entry name" value="Olfactory receptor"/>
    <property type="match status" value="1"/>
</dbReference>
<accession>A0A6P7WQJ6</accession>
<dbReference type="GO" id="GO:0005886">
    <property type="term" value="C:plasma membrane"/>
    <property type="evidence" value="ECO:0007669"/>
    <property type="project" value="UniProtKB-SubCell"/>
</dbReference>
<feature type="transmembrane region" description="Helical" evidence="13">
    <location>
        <begin position="103"/>
        <end position="122"/>
    </location>
</feature>
<evidence type="ECO:0000256" key="1">
    <source>
        <dbReference type="ARBA" id="ARBA00004651"/>
    </source>
</evidence>
<evidence type="ECO:0000256" key="13">
    <source>
        <dbReference type="RuleBase" id="RU363047"/>
    </source>
</evidence>
<dbReference type="RefSeq" id="XP_030042648.1">
    <property type="nucleotide sequence ID" value="XM_030186788.1"/>
</dbReference>
<dbReference type="InterPro" id="IPR017452">
    <property type="entry name" value="GPCR_Rhodpsn_7TM"/>
</dbReference>
<dbReference type="GeneID" id="115457370"/>
<dbReference type="PRINTS" id="PR00245">
    <property type="entry name" value="OLFACTORYR"/>
</dbReference>
<evidence type="ECO:0000256" key="8">
    <source>
        <dbReference type="ARBA" id="ARBA00023136"/>
    </source>
</evidence>
<evidence type="ECO:0000256" key="5">
    <source>
        <dbReference type="ARBA" id="ARBA00022725"/>
    </source>
</evidence>
<dbReference type="GO" id="GO:0004984">
    <property type="term" value="F:olfactory receptor activity"/>
    <property type="evidence" value="ECO:0007669"/>
    <property type="project" value="InterPro"/>
</dbReference>
<keyword evidence="9 12" id="KW-0675">Receptor</keyword>
<evidence type="ECO:0000256" key="11">
    <source>
        <dbReference type="ARBA" id="ARBA00023224"/>
    </source>
</evidence>
<dbReference type="PANTHER" id="PTHR26452">
    <property type="entry name" value="OLFACTORY RECEPTOR"/>
    <property type="match status" value="1"/>
</dbReference>
<dbReference type="PRINTS" id="PR00237">
    <property type="entry name" value="GPCRRHODOPSN"/>
</dbReference>
<gene>
    <name evidence="16" type="primary">LOC115457370</name>
</gene>
<reference evidence="16" key="1">
    <citation type="submission" date="2025-08" db="UniProtKB">
        <authorList>
            <consortium name="RefSeq"/>
        </authorList>
    </citation>
    <scope>IDENTIFICATION</scope>
</reference>
<dbReference type="Proteomes" id="UP000515156">
    <property type="component" value="Chromosome 14"/>
</dbReference>
<name>A0A6P7WQJ6_9AMPH</name>
<keyword evidence="11 12" id="KW-0807">Transducer</keyword>
<dbReference type="KEGG" id="muo:115457370"/>
<dbReference type="OrthoDB" id="10036964at2759"/>
<dbReference type="PROSITE" id="PS00237">
    <property type="entry name" value="G_PROTEIN_RECEP_F1_1"/>
    <property type="match status" value="1"/>
</dbReference>
<keyword evidence="4 12" id="KW-0812">Transmembrane</keyword>
<organism evidence="15 16">
    <name type="scientific">Microcaecilia unicolor</name>
    <dbReference type="NCBI Taxonomy" id="1415580"/>
    <lineage>
        <taxon>Eukaryota</taxon>
        <taxon>Metazoa</taxon>
        <taxon>Chordata</taxon>
        <taxon>Craniata</taxon>
        <taxon>Vertebrata</taxon>
        <taxon>Euteleostomi</taxon>
        <taxon>Amphibia</taxon>
        <taxon>Gymnophiona</taxon>
        <taxon>Siphonopidae</taxon>
        <taxon>Microcaecilia</taxon>
    </lineage>
</organism>
<keyword evidence="6 13" id="KW-1133">Transmembrane helix</keyword>
<dbReference type="CDD" id="cd13954">
    <property type="entry name" value="7tmA_OR"/>
    <property type="match status" value="1"/>
</dbReference>
<dbReference type="InParanoid" id="A0A6P7WQJ6"/>
<evidence type="ECO:0000256" key="4">
    <source>
        <dbReference type="ARBA" id="ARBA00022692"/>
    </source>
</evidence>
<evidence type="ECO:0000256" key="12">
    <source>
        <dbReference type="RuleBase" id="RU000688"/>
    </source>
</evidence>
<dbReference type="InterPro" id="IPR050516">
    <property type="entry name" value="Olfactory_GPCR"/>
</dbReference>
<evidence type="ECO:0000313" key="15">
    <source>
        <dbReference type="Proteomes" id="UP000515156"/>
    </source>
</evidence>
<dbReference type="Pfam" id="PF13853">
    <property type="entry name" value="7tm_4"/>
    <property type="match status" value="1"/>
</dbReference>
<keyword evidence="2 13" id="KW-1003">Cell membrane</keyword>
<dbReference type="SUPFAM" id="SSF81321">
    <property type="entry name" value="Family A G protein-coupled receptor-like"/>
    <property type="match status" value="1"/>
</dbReference>
<keyword evidence="7 12" id="KW-0297">G-protein coupled receptor</keyword>
<feature type="transmembrane region" description="Helical" evidence="13">
    <location>
        <begin position="275"/>
        <end position="294"/>
    </location>
</feature>
<feature type="transmembrane region" description="Helical" evidence="13">
    <location>
        <begin position="27"/>
        <end position="50"/>
    </location>
</feature>
<keyword evidence="5 13" id="KW-0552">Olfaction</keyword>
<feature type="transmembrane region" description="Helical" evidence="13">
    <location>
        <begin position="206"/>
        <end position="228"/>
    </location>
</feature>
<dbReference type="InterPro" id="IPR000276">
    <property type="entry name" value="GPCR_Rhodpsn"/>
</dbReference>
<evidence type="ECO:0000259" key="14">
    <source>
        <dbReference type="PROSITE" id="PS50262"/>
    </source>
</evidence>
<dbReference type="PROSITE" id="PS50262">
    <property type="entry name" value="G_PROTEIN_RECEP_F1_2"/>
    <property type="match status" value="1"/>
</dbReference>
<dbReference type="Gene3D" id="1.20.1070.10">
    <property type="entry name" value="Rhodopsin 7-helix transmembrane proteins"/>
    <property type="match status" value="1"/>
</dbReference>
<comment type="subcellular location">
    <subcellularLocation>
        <location evidence="1 13">Cell membrane</location>
        <topology evidence="1 13">Multi-pass membrane protein</topology>
    </subcellularLocation>
</comment>
<keyword evidence="10" id="KW-0325">Glycoprotein</keyword>
<dbReference type="GO" id="GO:0004930">
    <property type="term" value="F:G protein-coupled receptor activity"/>
    <property type="evidence" value="ECO:0007669"/>
    <property type="project" value="UniProtKB-KW"/>
</dbReference>
<feature type="transmembrane region" description="Helical" evidence="13">
    <location>
        <begin position="62"/>
        <end position="83"/>
    </location>
</feature>